<feature type="compositionally biased region" description="Basic and acidic residues" evidence="9">
    <location>
        <begin position="599"/>
        <end position="610"/>
    </location>
</feature>
<evidence type="ECO:0000256" key="7">
    <source>
        <dbReference type="ARBA" id="ARBA00079296"/>
    </source>
</evidence>
<comment type="similarity">
    <text evidence="1">Belongs to the peroxiredoxin family. Prx5 subfamily.</text>
</comment>
<dbReference type="GO" id="GO:0042744">
    <property type="term" value="P:hydrogen peroxide catabolic process"/>
    <property type="evidence" value="ECO:0007669"/>
    <property type="project" value="TreeGrafter"/>
</dbReference>
<feature type="compositionally biased region" description="Polar residues" evidence="9">
    <location>
        <begin position="292"/>
        <end position="320"/>
    </location>
</feature>
<evidence type="ECO:0000256" key="3">
    <source>
        <dbReference type="ARBA" id="ARBA00022862"/>
    </source>
</evidence>
<dbReference type="InterPro" id="IPR036249">
    <property type="entry name" value="Thioredoxin-like_sf"/>
</dbReference>
<feature type="active site" description="Cysteine sulfenic acid (-SOH) intermediate" evidence="8">
    <location>
        <position position="61"/>
    </location>
</feature>
<evidence type="ECO:0000256" key="2">
    <source>
        <dbReference type="ARBA" id="ARBA00022559"/>
    </source>
</evidence>
<feature type="region of interest" description="Disordered" evidence="9">
    <location>
        <begin position="183"/>
        <end position="378"/>
    </location>
</feature>
<dbReference type="Gene3D" id="3.40.30.10">
    <property type="entry name" value="Glutaredoxin"/>
    <property type="match status" value="1"/>
</dbReference>
<feature type="region of interest" description="Disordered" evidence="9">
    <location>
        <begin position="412"/>
        <end position="443"/>
    </location>
</feature>
<feature type="compositionally biased region" description="Basic residues" evidence="9">
    <location>
        <begin position="185"/>
        <end position="203"/>
    </location>
</feature>
<dbReference type="Gene3D" id="1.10.287.1490">
    <property type="match status" value="1"/>
</dbReference>
<dbReference type="GO" id="GO:0005777">
    <property type="term" value="C:peroxisome"/>
    <property type="evidence" value="ECO:0007669"/>
    <property type="project" value="TreeGrafter"/>
</dbReference>
<dbReference type="CDD" id="cd03013">
    <property type="entry name" value="PRX5_like"/>
    <property type="match status" value="1"/>
</dbReference>
<evidence type="ECO:0000256" key="4">
    <source>
        <dbReference type="ARBA" id="ARBA00023002"/>
    </source>
</evidence>
<keyword evidence="5" id="KW-0676">Redox-active center</keyword>
<dbReference type="GO" id="GO:0034599">
    <property type="term" value="P:cellular response to oxidative stress"/>
    <property type="evidence" value="ECO:0007669"/>
    <property type="project" value="InterPro"/>
</dbReference>
<dbReference type="STRING" id="1196081.A0A364KM43"/>
<feature type="compositionally biased region" description="Acidic residues" evidence="9">
    <location>
        <begin position="612"/>
        <end position="623"/>
    </location>
</feature>
<dbReference type="Proteomes" id="UP000249363">
    <property type="component" value="Unassembled WGS sequence"/>
</dbReference>
<dbReference type="RefSeq" id="XP_040729129.1">
    <property type="nucleotide sequence ID" value="XM_040878804.1"/>
</dbReference>
<dbReference type="PANTHER" id="PTHR10430">
    <property type="entry name" value="PEROXIREDOXIN"/>
    <property type="match status" value="1"/>
</dbReference>
<dbReference type="AlphaFoldDB" id="A0A364KM43"/>
<reference evidence="11 12" key="1">
    <citation type="journal article" date="2017" name="Biotechnol. Biofuels">
        <title>Differential beta-glucosidase expression as a function of carbon source availability in Talaromyces amestolkiae: a genomic and proteomic approach.</title>
        <authorList>
            <person name="de Eugenio L.I."/>
            <person name="Mendez-Liter J.A."/>
            <person name="Nieto-Dominguez M."/>
            <person name="Alonso L."/>
            <person name="Gil-Munoz J."/>
            <person name="Barriuso J."/>
            <person name="Prieto A."/>
            <person name="Martinez M.J."/>
        </authorList>
    </citation>
    <scope>NUCLEOTIDE SEQUENCE [LARGE SCALE GENOMIC DNA]</scope>
    <source>
        <strain evidence="11 12">CIB</strain>
    </source>
</reference>
<feature type="compositionally biased region" description="Pro residues" evidence="9">
    <location>
        <begin position="261"/>
        <end position="270"/>
    </location>
</feature>
<dbReference type="GO" id="GO:0045454">
    <property type="term" value="P:cell redox homeostasis"/>
    <property type="evidence" value="ECO:0007669"/>
    <property type="project" value="TreeGrafter"/>
</dbReference>
<accession>A0A364KM43</accession>
<evidence type="ECO:0000256" key="6">
    <source>
        <dbReference type="ARBA" id="ARBA00032824"/>
    </source>
</evidence>
<evidence type="ECO:0000256" key="8">
    <source>
        <dbReference type="PIRSR" id="PIRSR637944-1"/>
    </source>
</evidence>
<proteinExistence type="inferred from homology"/>
<dbReference type="InterPro" id="IPR013766">
    <property type="entry name" value="Thioredoxin_domain"/>
</dbReference>
<evidence type="ECO:0000313" key="12">
    <source>
        <dbReference type="Proteomes" id="UP000249363"/>
    </source>
</evidence>
<dbReference type="FunFam" id="3.40.30.10:FF:000020">
    <property type="entry name" value="Peroxiredoxin"/>
    <property type="match status" value="1"/>
</dbReference>
<keyword evidence="3" id="KW-0049">Antioxidant</keyword>
<evidence type="ECO:0000313" key="11">
    <source>
        <dbReference type="EMBL" id="RAO64612.1"/>
    </source>
</evidence>
<feature type="domain" description="Thioredoxin" evidence="10">
    <location>
        <begin position="4"/>
        <end position="174"/>
    </location>
</feature>
<protein>
    <recommendedName>
        <fullName evidence="6">Thioredoxin peroxidase</fullName>
    </recommendedName>
    <alternativeName>
        <fullName evidence="7">Thioredoxin-dependent peroxiredoxin</fullName>
    </alternativeName>
</protein>
<dbReference type="OrthoDB" id="5413982at2759"/>
<sequence>MTALKPGDSFPSDVVFSYIPYSEESGEITACGIPISYNASKEWADKKVVLFSVPGAFTPTCSVSHLPGYIQNLPQLKAKGVDIVAVLAFNDPFVMSAWGKANKITDENFLFLSDPDAKFSKSIGWADAASGRTGRYAVIIDHGKVTYADIETERGSLKASGADTVLAHLKMADDEEKAKAEKLAAARKRVAQMQKQKGKKGTKKAAAGESSKDETVNEKPAGDDKPAVETHETEAADQTPEPAVEQEEKKEEEPLEDTPTEPMPDAPTSPDPETSPDETKELPLRGAHKRQPSLSVQSKMRSSSFRNSISTAVSPGSSIKSPPLPPLAPGDEQIHEVFRRQTARVEELEKENKRLEKEYSTANARREKAEEELEDLRESSVEVIELKGRLAKAEKQVAELESLKSEIASLQRQNSLLQSKTHRSSSGHAESPPSELVQQLESKSSTIEAMEIEISNLRAELSTSSTSIDGFKSQITALEEKLSQSESALQKTQGELSDVKQSLSRASEKALKEGVDKTSTETLIKSLQREVEELQEAKSNTEKKAEGLDKKLQALSNLHKESESRHQSRLKDHEKVEKEVALLKKKLASVENENLRLREEKDRERKRNADVEGNEGLDELEDEERSRLERRIRDLEGENFELRRGVWKERKKELGVGADDENEGIETTSSPGNAFDEVDLVGGAPGHSRRRSLMAQSRQQQQHSSFTTVLSSGLAAFTGGNNNWDRRPSTQHPPAARGSLELLAEEDNEEFDEDAFARAQAEEEARKRVEWAREVKRKLRDWKGWRLDLVDSRAGAEGAGVAMGEIFEV</sequence>
<evidence type="ECO:0000259" key="10">
    <source>
        <dbReference type="PROSITE" id="PS51352"/>
    </source>
</evidence>
<dbReference type="EMBL" id="MIKG01000001">
    <property type="protein sequence ID" value="RAO64612.1"/>
    <property type="molecule type" value="Genomic_DNA"/>
</dbReference>
<dbReference type="PANTHER" id="PTHR10430:SF16">
    <property type="entry name" value="PEROXIREDOXIN-5, MITOCHONDRIAL"/>
    <property type="match status" value="1"/>
</dbReference>
<comment type="caution">
    <text evidence="11">The sequence shown here is derived from an EMBL/GenBank/DDBJ whole genome shotgun (WGS) entry which is preliminary data.</text>
</comment>
<dbReference type="InterPro" id="IPR013740">
    <property type="entry name" value="Redoxin"/>
</dbReference>
<name>A0A364KM43_TALAM</name>
<keyword evidence="12" id="KW-1185">Reference proteome</keyword>
<evidence type="ECO:0000256" key="5">
    <source>
        <dbReference type="ARBA" id="ARBA00023284"/>
    </source>
</evidence>
<keyword evidence="4" id="KW-0560">Oxidoreductase</keyword>
<feature type="compositionally biased region" description="Basic and acidic residues" evidence="9">
    <location>
        <begin position="210"/>
        <end position="234"/>
    </location>
</feature>
<evidence type="ECO:0000256" key="1">
    <source>
        <dbReference type="ARBA" id="ARBA00010505"/>
    </source>
</evidence>
<dbReference type="InterPro" id="IPR037944">
    <property type="entry name" value="PRX5-like"/>
</dbReference>
<keyword evidence="2" id="KW-0575">Peroxidase</keyword>
<dbReference type="GO" id="GO:0005739">
    <property type="term" value="C:mitochondrion"/>
    <property type="evidence" value="ECO:0007669"/>
    <property type="project" value="TreeGrafter"/>
</dbReference>
<dbReference type="SUPFAM" id="SSF52833">
    <property type="entry name" value="Thioredoxin-like"/>
    <property type="match status" value="1"/>
</dbReference>
<gene>
    <name evidence="11" type="ORF">BHQ10_000624</name>
</gene>
<dbReference type="GO" id="GO:0008379">
    <property type="term" value="F:thioredoxin peroxidase activity"/>
    <property type="evidence" value="ECO:0007669"/>
    <property type="project" value="InterPro"/>
</dbReference>
<dbReference type="PROSITE" id="PS51352">
    <property type="entry name" value="THIOREDOXIN_2"/>
    <property type="match status" value="1"/>
</dbReference>
<dbReference type="Pfam" id="PF08534">
    <property type="entry name" value="Redoxin"/>
    <property type="match status" value="1"/>
</dbReference>
<feature type="compositionally biased region" description="Basic and acidic residues" evidence="9">
    <location>
        <begin position="332"/>
        <end position="369"/>
    </location>
</feature>
<evidence type="ECO:0000256" key="9">
    <source>
        <dbReference type="SAM" id="MobiDB-lite"/>
    </source>
</evidence>
<feature type="region of interest" description="Disordered" evidence="9">
    <location>
        <begin position="599"/>
        <end position="625"/>
    </location>
</feature>
<dbReference type="GeneID" id="63789841"/>
<organism evidence="11 12">
    <name type="scientific">Talaromyces amestolkiae</name>
    <dbReference type="NCBI Taxonomy" id="1196081"/>
    <lineage>
        <taxon>Eukaryota</taxon>
        <taxon>Fungi</taxon>
        <taxon>Dikarya</taxon>
        <taxon>Ascomycota</taxon>
        <taxon>Pezizomycotina</taxon>
        <taxon>Eurotiomycetes</taxon>
        <taxon>Eurotiomycetidae</taxon>
        <taxon>Eurotiales</taxon>
        <taxon>Trichocomaceae</taxon>
        <taxon>Talaromyces</taxon>
        <taxon>Talaromyces sect. Talaromyces</taxon>
    </lineage>
</organism>